<evidence type="ECO:0000313" key="1">
    <source>
        <dbReference type="EMBL" id="SNY01286.1"/>
    </source>
</evidence>
<protein>
    <submittedName>
        <fullName evidence="1">Uncharacterized protein</fullName>
    </submittedName>
</protein>
<proteinExistence type="predicted"/>
<evidence type="ECO:0000313" key="2">
    <source>
        <dbReference type="Proteomes" id="UP000217726"/>
    </source>
</evidence>
<dbReference type="Gene3D" id="1.10.1130.10">
    <property type="entry name" value="Flavocytochrome C3, Chain A"/>
    <property type="match status" value="1"/>
</dbReference>
<accession>A0A285ESX8</accession>
<dbReference type="AlphaFoldDB" id="A0A285ESX8"/>
<sequence>METTIEPITCEVCHRPPETGYDSHIDNPSSHIPKVNLSAGMCGNCHTDSHHPIIDEWDEYSYKKFDMESMASHSEPTDVAETFILERDNS</sequence>
<organism evidence="1 2">
    <name type="scientific">Methanohalophilus euhalobius</name>
    <dbReference type="NCBI Taxonomy" id="51203"/>
    <lineage>
        <taxon>Archaea</taxon>
        <taxon>Methanobacteriati</taxon>
        <taxon>Methanobacteriota</taxon>
        <taxon>Stenosarchaea group</taxon>
        <taxon>Methanomicrobia</taxon>
        <taxon>Methanosarcinales</taxon>
        <taxon>Methanosarcinaceae</taxon>
        <taxon>Methanohalophilus</taxon>
    </lineage>
</organism>
<reference evidence="2" key="1">
    <citation type="submission" date="2017-09" db="EMBL/GenBank/DDBJ databases">
        <authorList>
            <person name="Varghese N."/>
            <person name="Submissions S."/>
        </authorList>
    </citation>
    <scope>NUCLEOTIDE SEQUENCE [LARGE SCALE GENOMIC DNA]</scope>
    <source>
        <strain evidence="2">WG-1MB</strain>
    </source>
</reference>
<name>A0A285ESX8_9EURY</name>
<gene>
    <name evidence="1" type="ORF">SAMN06295989_101420</name>
</gene>
<dbReference type="SUPFAM" id="SSF48695">
    <property type="entry name" value="Multiheme cytochromes"/>
    <property type="match status" value="1"/>
</dbReference>
<dbReference type="Proteomes" id="UP000217726">
    <property type="component" value="Unassembled WGS sequence"/>
</dbReference>
<dbReference type="RefSeq" id="WP_096711571.1">
    <property type="nucleotide sequence ID" value="NZ_OBDR01000001.1"/>
</dbReference>
<keyword evidence="2" id="KW-1185">Reference proteome</keyword>
<dbReference type="InterPro" id="IPR036280">
    <property type="entry name" value="Multihaem_cyt_sf"/>
</dbReference>
<dbReference type="EMBL" id="OBDR01000001">
    <property type="protein sequence ID" value="SNY01286.1"/>
    <property type="molecule type" value="Genomic_DNA"/>
</dbReference>
<dbReference type="OrthoDB" id="120509at2157"/>